<organism evidence="5 6">
    <name type="scientific">Phreatobacter oligotrophus</name>
    <dbReference type="NCBI Taxonomy" id="1122261"/>
    <lineage>
        <taxon>Bacteria</taxon>
        <taxon>Pseudomonadati</taxon>
        <taxon>Pseudomonadota</taxon>
        <taxon>Alphaproteobacteria</taxon>
        <taxon>Hyphomicrobiales</taxon>
        <taxon>Phreatobacteraceae</taxon>
        <taxon>Phreatobacter</taxon>
    </lineage>
</organism>
<dbReference type="SMART" id="SM00421">
    <property type="entry name" value="HTH_LUXR"/>
    <property type="match status" value="1"/>
</dbReference>
<evidence type="ECO:0000313" key="5">
    <source>
        <dbReference type="EMBL" id="PTM57262.1"/>
    </source>
</evidence>
<keyword evidence="2" id="KW-0238">DNA-binding</keyword>
<accession>A0A2T4Z5V5</accession>
<evidence type="ECO:0000256" key="3">
    <source>
        <dbReference type="ARBA" id="ARBA00023163"/>
    </source>
</evidence>
<sequence>MQVYDGGRFGTQDPGCAGLIAHIGHSDFGSQFLTFARSALGTDHVTAFATTHCGTIQTVLAENLGPRRVARTVADRYIRRHWNNDPVTRLLAGPAARDGRIIVDIDAADVEKGDYRRECYAEINLDHRLSVAEKRNGRTMRLSVYRARDDDFRQEDVARLGQMADLLMALLWRHDEAVSAEGSRGVDDNLDARIQRLEPGLTERERQVCALIAQGVTSEGIGLRLGIGLNTVLTYRKRAYARLGISSQNELMRRLMM</sequence>
<keyword evidence="6" id="KW-1185">Reference proteome</keyword>
<keyword evidence="3" id="KW-0804">Transcription</keyword>
<dbReference type="InterPro" id="IPR000792">
    <property type="entry name" value="Tscrpt_reg_LuxR_C"/>
</dbReference>
<evidence type="ECO:0000313" key="6">
    <source>
        <dbReference type="Proteomes" id="UP000241808"/>
    </source>
</evidence>
<dbReference type="Pfam" id="PF00196">
    <property type="entry name" value="GerE"/>
    <property type="match status" value="1"/>
</dbReference>
<dbReference type="Gene3D" id="1.10.10.10">
    <property type="entry name" value="Winged helix-like DNA-binding domain superfamily/Winged helix DNA-binding domain"/>
    <property type="match status" value="1"/>
</dbReference>
<dbReference type="RefSeq" id="WP_170118213.1">
    <property type="nucleotide sequence ID" value="NZ_PZZL01000004.1"/>
</dbReference>
<dbReference type="EMBL" id="PZZL01000004">
    <property type="protein sequence ID" value="PTM57262.1"/>
    <property type="molecule type" value="Genomic_DNA"/>
</dbReference>
<dbReference type="SUPFAM" id="SSF46894">
    <property type="entry name" value="C-terminal effector domain of the bipartite response regulators"/>
    <property type="match status" value="1"/>
</dbReference>
<evidence type="ECO:0000259" key="4">
    <source>
        <dbReference type="PROSITE" id="PS50043"/>
    </source>
</evidence>
<dbReference type="PANTHER" id="PTHR44688:SF16">
    <property type="entry name" value="DNA-BINDING TRANSCRIPTIONAL ACTIVATOR DEVR_DOSR"/>
    <property type="match status" value="1"/>
</dbReference>
<comment type="caution">
    <text evidence="5">The sequence shown here is derived from an EMBL/GenBank/DDBJ whole genome shotgun (WGS) entry which is preliminary data.</text>
</comment>
<dbReference type="GO" id="GO:0003677">
    <property type="term" value="F:DNA binding"/>
    <property type="evidence" value="ECO:0007669"/>
    <property type="project" value="UniProtKB-KW"/>
</dbReference>
<gene>
    <name evidence="5" type="ORF">C8P69_104312</name>
</gene>
<dbReference type="Proteomes" id="UP000241808">
    <property type="component" value="Unassembled WGS sequence"/>
</dbReference>
<protein>
    <submittedName>
        <fullName evidence="5">LuxR family transcriptional regulator</fullName>
    </submittedName>
</protein>
<feature type="domain" description="HTH luxR-type" evidence="4">
    <location>
        <begin position="194"/>
        <end position="257"/>
    </location>
</feature>
<dbReference type="PROSITE" id="PS50043">
    <property type="entry name" value="HTH_LUXR_2"/>
    <property type="match status" value="1"/>
</dbReference>
<name>A0A2T4Z5V5_9HYPH</name>
<evidence type="ECO:0000256" key="1">
    <source>
        <dbReference type="ARBA" id="ARBA00023015"/>
    </source>
</evidence>
<evidence type="ECO:0000256" key="2">
    <source>
        <dbReference type="ARBA" id="ARBA00023125"/>
    </source>
</evidence>
<keyword evidence="1" id="KW-0805">Transcription regulation</keyword>
<dbReference type="PANTHER" id="PTHR44688">
    <property type="entry name" value="DNA-BINDING TRANSCRIPTIONAL ACTIVATOR DEVR_DOSR"/>
    <property type="match status" value="1"/>
</dbReference>
<dbReference type="InterPro" id="IPR016032">
    <property type="entry name" value="Sig_transdc_resp-reg_C-effctor"/>
</dbReference>
<dbReference type="InterPro" id="IPR036388">
    <property type="entry name" value="WH-like_DNA-bd_sf"/>
</dbReference>
<dbReference type="CDD" id="cd06170">
    <property type="entry name" value="LuxR_C_like"/>
    <property type="match status" value="1"/>
</dbReference>
<dbReference type="PRINTS" id="PR00038">
    <property type="entry name" value="HTHLUXR"/>
</dbReference>
<dbReference type="PROSITE" id="PS00622">
    <property type="entry name" value="HTH_LUXR_1"/>
    <property type="match status" value="1"/>
</dbReference>
<proteinExistence type="predicted"/>
<reference evidence="5 6" key="1">
    <citation type="submission" date="2018-04" db="EMBL/GenBank/DDBJ databases">
        <title>Genomic Encyclopedia of Archaeal and Bacterial Type Strains, Phase II (KMG-II): from individual species to whole genera.</title>
        <authorList>
            <person name="Goeker M."/>
        </authorList>
    </citation>
    <scope>NUCLEOTIDE SEQUENCE [LARGE SCALE GENOMIC DNA]</scope>
    <source>
        <strain evidence="5 6">DSM 25521</strain>
    </source>
</reference>
<dbReference type="GO" id="GO:0006355">
    <property type="term" value="P:regulation of DNA-templated transcription"/>
    <property type="evidence" value="ECO:0007669"/>
    <property type="project" value="InterPro"/>
</dbReference>
<dbReference type="AlphaFoldDB" id="A0A2T4Z5V5"/>